<keyword evidence="2" id="KW-0813">Transport</keyword>
<feature type="transmembrane region" description="Helical" evidence="6">
    <location>
        <begin position="122"/>
        <end position="142"/>
    </location>
</feature>
<sequence>MFVRASGSLAWVSGGQPSLPYRFVSDICFEEVSWGAITGLIAIAKEAKQVYILRALLGVCESSAWPGTVTLFSKAFPYPSNMDCLDPVSLSSTPSTPPLETNSVPHITNTMEGHRGIAGWRWLFILNAIITVVWGCAGVFMLPDLPNKPNPRAVWFTKDHAELSMERLVCHGHGEPKRTTWAGVSRTFSSWVVYFIAALYIATVLGTYGYVYFGLFLKSQKNADGSPRWSVSQVNATAIGGSVINVVSVWVWVLLSDFMETRWTLIVAQAVLGTIPCIIMSIWTSHPTKIAVSAAYASYFISCICLGTAPLIFSWLSDITPQDPEARSLIVGVSVAGYYSISAWSQVLVWPASQMPHYKYGW</sequence>
<proteinExistence type="predicted"/>
<dbReference type="InterPro" id="IPR011701">
    <property type="entry name" value="MFS"/>
</dbReference>
<dbReference type="PANTHER" id="PTHR43791">
    <property type="entry name" value="PERMEASE-RELATED"/>
    <property type="match status" value="1"/>
</dbReference>
<evidence type="ECO:0008006" key="9">
    <source>
        <dbReference type="Google" id="ProtNLM"/>
    </source>
</evidence>
<reference evidence="7 8" key="1">
    <citation type="submission" date="2016-06" db="EMBL/GenBank/DDBJ databases">
        <authorList>
            <person name="Kjaerup R.B."/>
            <person name="Dalgaard T.S."/>
            <person name="Juul-Madsen H.R."/>
        </authorList>
    </citation>
    <scope>NUCLEOTIDE SEQUENCE [LARGE SCALE GENOMIC DNA]</scope>
    <source>
        <strain evidence="7 8">Pb300</strain>
    </source>
</reference>
<feature type="transmembrane region" description="Helical" evidence="6">
    <location>
        <begin position="234"/>
        <end position="253"/>
    </location>
</feature>
<keyword evidence="4 6" id="KW-1133">Transmembrane helix</keyword>
<feature type="transmembrane region" description="Helical" evidence="6">
    <location>
        <begin position="191"/>
        <end position="213"/>
    </location>
</feature>
<dbReference type="AlphaFoldDB" id="A0A1D2JCR8"/>
<evidence type="ECO:0000313" key="7">
    <source>
        <dbReference type="EMBL" id="ODH26465.1"/>
    </source>
</evidence>
<accession>A0A1D2JCR8</accession>
<comment type="subcellular location">
    <subcellularLocation>
        <location evidence="1">Membrane</location>
        <topology evidence="1">Multi-pass membrane protein</topology>
    </subcellularLocation>
</comment>
<organism evidence="7 8">
    <name type="scientific">Paracoccidioides brasiliensis</name>
    <dbReference type="NCBI Taxonomy" id="121759"/>
    <lineage>
        <taxon>Eukaryota</taxon>
        <taxon>Fungi</taxon>
        <taxon>Dikarya</taxon>
        <taxon>Ascomycota</taxon>
        <taxon>Pezizomycotina</taxon>
        <taxon>Eurotiomycetes</taxon>
        <taxon>Eurotiomycetidae</taxon>
        <taxon>Onygenales</taxon>
        <taxon>Ajellomycetaceae</taxon>
        <taxon>Paracoccidioides</taxon>
    </lineage>
</organism>
<keyword evidence="3 6" id="KW-0812">Transmembrane</keyword>
<dbReference type="EMBL" id="LZYO01000186">
    <property type="protein sequence ID" value="ODH26465.1"/>
    <property type="molecule type" value="Genomic_DNA"/>
</dbReference>
<evidence type="ECO:0000256" key="6">
    <source>
        <dbReference type="SAM" id="Phobius"/>
    </source>
</evidence>
<dbReference type="Proteomes" id="UP000242814">
    <property type="component" value="Unassembled WGS sequence"/>
</dbReference>
<dbReference type="PANTHER" id="PTHR43791:SF64">
    <property type="entry name" value="MAJOR FACILITATOR SUPERFAMILY (MFS) PROFILE DOMAIN-CONTAINING PROTEIN"/>
    <property type="match status" value="1"/>
</dbReference>
<dbReference type="InterPro" id="IPR036259">
    <property type="entry name" value="MFS_trans_sf"/>
</dbReference>
<dbReference type="SUPFAM" id="SSF103473">
    <property type="entry name" value="MFS general substrate transporter"/>
    <property type="match status" value="1"/>
</dbReference>
<feature type="transmembrane region" description="Helical" evidence="6">
    <location>
        <begin position="265"/>
        <end position="284"/>
    </location>
</feature>
<feature type="transmembrane region" description="Helical" evidence="6">
    <location>
        <begin position="296"/>
        <end position="316"/>
    </location>
</feature>
<dbReference type="Gene3D" id="1.20.1250.20">
    <property type="entry name" value="MFS general substrate transporter like domains"/>
    <property type="match status" value="1"/>
</dbReference>
<evidence type="ECO:0000256" key="5">
    <source>
        <dbReference type="ARBA" id="ARBA00023136"/>
    </source>
</evidence>
<dbReference type="GO" id="GO:0022857">
    <property type="term" value="F:transmembrane transporter activity"/>
    <property type="evidence" value="ECO:0007669"/>
    <property type="project" value="InterPro"/>
</dbReference>
<dbReference type="VEuPathDB" id="FungiDB:PADG_04211"/>
<evidence type="ECO:0000256" key="4">
    <source>
        <dbReference type="ARBA" id="ARBA00022989"/>
    </source>
</evidence>
<evidence type="ECO:0000313" key="8">
    <source>
        <dbReference type="Proteomes" id="UP000242814"/>
    </source>
</evidence>
<dbReference type="VEuPathDB" id="FungiDB:PABG_01597"/>
<dbReference type="Pfam" id="PF07690">
    <property type="entry name" value="MFS_1"/>
    <property type="match status" value="1"/>
</dbReference>
<evidence type="ECO:0000256" key="1">
    <source>
        <dbReference type="ARBA" id="ARBA00004141"/>
    </source>
</evidence>
<feature type="transmembrane region" description="Helical" evidence="6">
    <location>
        <begin position="328"/>
        <end position="350"/>
    </location>
</feature>
<dbReference type="GO" id="GO:0016020">
    <property type="term" value="C:membrane"/>
    <property type="evidence" value="ECO:0007669"/>
    <property type="project" value="UniProtKB-SubCell"/>
</dbReference>
<evidence type="ECO:0000256" key="3">
    <source>
        <dbReference type="ARBA" id="ARBA00022692"/>
    </source>
</evidence>
<protein>
    <recommendedName>
        <fullName evidence="9">Major facilitator superfamily (MFS) profile domain-containing protein</fullName>
    </recommendedName>
</protein>
<gene>
    <name evidence="7" type="ORF">ACO22_04595</name>
</gene>
<evidence type="ECO:0000256" key="2">
    <source>
        <dbReference type="ARBA" id="ARBA00022448"/>
    </source>
</evidence>
<name>A0A1D2JCR8_PARBR</name>
<comment type="caution">
    <text evidence="7">The sequence shown here is derived from an EMBL/GenBank/DDBJ whole genome shotgun (WGS) entry which is preliminary data.</text>
</comment>
<keyword evidence="5 6" id="KW-0472">Membrane</keyword>